<dbReference type="AlphaFoldDB" id="A0A4U8UHW2"/>
<gene>
    <name evidence="1" type="ORF">L596_000167</name>
</gene>
<organism evidence="1 2">
    <name type="scientific">Steinernema carpocapsae</name>
    <name type="common">Entomopathogenic nematode</name>
    <dbReference type="NCBI Taxonomy" id="34508"/>
    <lineage>
        <taxon>Eukaryota</taxon>
        <taxon>Metazoa</taxon>
        <taxon>Ecdysozoa</taxon>
        <taxon>Nematoda</taxon>
        <taxon>Chromadorea</taxon>
        <taxon>Rhabditida</taxon>
        <taxon>Tylenchina</taxon>
        <taxon>Panagrolaimomorpha</taxon>
        <taxon>Strongyloidoidea</taxon>
        <taxon>Steinernematidae</taxon>
        <taxon>Steinernema</taxon>
    </lineage>
</organism>
<reference evidence="1 2" key="1">
    <citation type="journal article" date="2015" name="Genome Biol.">
        <title>Comparative genomics of Steinernema reveals deeply conserved gene regulatory networks.</title>
        <authorList>
            <person name="Dillman A.R."/>
            <person name="Macchietto M."/>
            <person name="Porter C.F."/>
            <person name="Rogers A."/>
            <person name="Williams B."/>
            <person name="Antoshechkin I."/>
            <person name="Lee M.M."/>
            <person name="Goodwin Z."/>
            <person name="Lu X."/>
            <person name="Lewis E.E."/>
            <person name="Goodrich-Blair H."/>
            <person name="Stock S.P."/>
            <person name="Adams B.J."/>
            <person name="Sternberg P.W."/>
            <person name="Mortazavi A."/>
        </authorList>
    </citation>
    <scope>NUCLEOTIDE SEQUENCE [LARGE SCALE GENOMIC DNA]</scope>
    <source>
        <strain evidence="1 2">ALL</strain>
    </source>
</reference>
<keyword evidence="2" id="KW-1185">Reference proteome</keyword>
<proteinExistence type="predicted"/>
<sequence length="111" mass="12381">MAWQPTRYGQNKSHTKRCTWNTCRVRAPRYNFACIDKETTHISDAIVNARMSSTHSQQCGEGRRALNVAAASANSSFPLPNGPYFFVQSPSATSIKRAMKARRRAAETSSQ</sequence>
<protein>
    <submittedName>
        <fullName evidence="1">Uncharacterized protein</fullName>
    </submittedName>
</protein>
<reference evidence="1 2" key="2">
    <citation type="journal article" date="2019" name="G3 (Bethesda)">
        <title>Hybrid Assembly of the Genome of the Entomopathogenic Nematode Steinernema carpocapsae Identifies the X-Chromosome.</title>
        <authorList>
            <person name="Serra L."/>
            <person name="Macchietto M."/>
            <person name="Macias-Munoz A."/>
            <person name="McGill C.J."/>
            <person name="Rodriguez I.M."/>
            <person name="Rodriguez B."/>
            <person name="Murad R."/>
            <person name="Mortazavi A."/>
        </authorList>
    </citation>
    <scope>NUCLEOTIDE SEQUENCE [LARGE SCALE GENOMIC DNA]</scope>
    <source>
        <strain evidence="1 2">ALL</strain>
    </source>
</reference>
<dbReference type="Proteomes" id="UP000298663">
    <property type="component" value="Unassembled WGS sequence"/>
</dbReference>
<dbReference type="EMBL" id="AZBU02000001">
    <property type="protein sequence ID" value="TMS32306.1"/>
    <property type="molecule type" value="Genomic_DNA"/>
</dbReference>
<evidence type="ECO:0000313" key="1">
    <source>
        <dbReference type="EMBL" id="TMS32306.1"/>
    </source>
</evidence>
<comment type="caution">
    <text evidence="1">The sequence shown here is derived from an EMBL/GenBank/DDBJ whole genome shotgun (WGS) entry which is preliminary data.</text>
</comment>
<evidence type="ECO:0000313" key="2">
    <source>
        <dbReference type="Proteomes" id="UP000298663"/>
    </source>
</evidence>
<accession>A0A4U8UHW2</accession>
<name>A0A4U8UHW2_STECR</name>